<feature type="region of interest" description="Disordered" evidence="1">
    <location>
        <begin position="1"/>
        <end position="29"/>
    </location>
</feature>
<sequence>MRKRRRWSKRCEGQVSHEPPRQVGLAAPPHLCHPTPRAARCGCPPPSHRHHCAATTTRAVLLAFFLPFIVR</sequence>
<dbReference type="EMBL" id="VSRR010021371">
    <property type="protein sequence ID" value="MPC63871.1"/>
    <property type="molecule type" value="Genomic_DNA"/>
</dbReference>
<protein>
    <submittedName>
        <fullName evidence="2">Uncharacterized protein</fullName>
    </submittedName>
</protein>
<proteinExistence type="predicted"/>
<keyword evidence="3" id="KW-1185">Reference proteome</keyword>
<reference evidence="2 3" key="1">
    <citation type="submission" date="2019-05" db="EMBL/GenBank/DDBJ databases">
        <title>Another draft genome of Portunus trituberculatus and its Hox gene families provides insights of decapod evolution.</title>
        <authorList>
            <person name="Jeong J.-H."/>
            <person name="Song I."/>
            <person name="Kim S."/>
            <person name="Choi T."/>
            <person name="Kim D."/>
            <person name="Ryu S."/>
            <person name="Kim W."/>
        </authorList>
    </citation>
    <scope>NUCLEOTIDE SEQUENCE [LARGE SCALE GENOMIC DNA]</scope>
    <source>
        <tissue evidence="2">Muscle</tissue>
    </source>
</reference>
<dbReference type="AlphaFoldDB" id="A0A5B7GUE3"/>
<evidence type="ECO:0000256" key="1">
    <source>
        <dbReference type="SAM" id="MobiDB-lite"/>
    </source>
</evidence>
<accession>A0A5B7GUE3</accession>
<name>A0A5B7GUE3_PORTR</name>
<organism evidence="2 3">
    <name type="scientific">Portunus trituberculatus</name>
    <name type="common">Swimming crab</name>
    <name type="synonym">Neptunus trituberculatus</name>
    <dbReference type="NCBI Taxonomy" id="210409"/>
    <lineage>
        <taxon>Eukaryota</taxon>
        <taxon>Metazoa</taxon>
        <taxon>Ecdysozoa</taxon>
        <taxon>Arthropoda</taxon>
        <taxon>Crustacea</taxon>
        <taxon>Multicrustacea</taxon>
        <taxon>Malacostraca</taxon>
        <taxon>Eumalacostraca</taxon>
        <taxon>Eucarida</taxon>
        <taxon>Decapoda</taxon>
        <taxon>Pleocyemata</taxon>
        <taxon>Brachyura</taxon>
        <taxon>Eubrachyura</taxon>
        <taxon>Portunoidea</taxon>
        <taxon>Portunidae</taxon>
        <taxon>Portuninae</taxon>
        <taxon>Portunus</taxon>
    </lineage>
</organism>
<evidence type="ECO:0000313" key="2">
    <source>
        <dbReference type="EMBL" id="MPC63871.1"/>
    </source>
</evidence>
<dbReference type="Proteomes" id="UP000324222">
    <property type="component" value="Unassembled WGS sequence"/>
</dbReference>
<gene>
    <name evidence="2" type="ORF">E2C01_057979</name>
</gene>
<comment type="caution">
    <text evidence="2">The sequence shown here is derived from an EMBL/GenBank/DDBJ whole genome shotgun (WGS) entry which is preliminary data.</text>
</comment>
<evidence type="ECO:0000313" key="3">
    <source>
        <dbReference type="Proteomes" id="UP000324222"/>
    </source>
</evidence>